<keyword evidence="12" id="KW-1185">Reference proteome</keyword>
<keyword evidence="9" id="KW-1133">Transmembrane helix</keyword>
<keyword evidence="9" id="KW-0812">Transmembrane</keyword>
<evidence type="ECO:0000313" key="12">
    <source>
        <dbReference type="Proteomes" id="UP000245433"/>
    </source>
</evidence>
<dbReference type="GO" id="GO:0004721">
    <property type="term" value="F:phosphoprotein phosphatase activity"/>
    <property type="evidence" value="ECO:0007669"/>
    <property type="project" value="TreeGrafter"/>
</dbReference>
<sequence>MPKIINRKKQIEGFTFLALSFMAIFAILAGVIFWNYSNSIYSNSDKVLEQYVNYYRQTNLLSQPTLSNNKKDQHGSPVGSFDDFRGKLLYYDKNQKQIISENVDTLAQSASAPTFKMNVAFDSLDLDLPPQTVKTSKGYIRAQAIKFKDNTLMVPSGSDNQMTYAKYAYVFVDATDTVINLRHFQDLIIWSFAFAFGLAVMFAFVISRHNMKPILKAWQQQQDFVNNAAHELRTPMSVIQGKLETMLTKPDSTVRDQSEAIILSLSEVRRLNSLTNNMLTLAKTGSNMTKIEKEPTDVASFLNKIMTPYREMGDLEGKLVELDVNVDRSVALDRKRIHQLLVLLLDNALKYSDTGATVKVSAVIEKKRLVLTVADTGRGISNEAKKHIFDRFYREDKTGNRETGGTGLGLSIAEWIVQAHNGRIIVSDNQPQGTIFKVSLPL</sequence>
<dbReference type="OrthoDB" id="9813151at2"/>
<feature type="transmembrane region" description="Helical" evidence="9">
    <location>
        <begin position="12"/>
        <end position="36"/>
    </location>
</feature>
<evidence type="ECO:0000256" key="7">
    <source>
        <dbReference type="ARBA" id="ARBA00023012"/>
    </source>
</evidence>
<dbReference type="RefSeq" id="WP_089938561.1">
    <property type="nucleotide sequence ID" value="NZ_CAKOEW010000010.1"/>
</dbReference>
<dbReference type="Gene3D" id="3.30.565.10">
    <property type="entry name" value="Histidine kinase-like ATPase, C-terminal domain"/>
    <property type="match status" value="1"/>
</dbReference>
<evidence type="ECO:0000256" key="2">
    <source>
        <dbReference type="ARBA" id="ARBA00004370"/>
    </source>
</evidence>
<evidence type="ECO:0000256" key="9">
    <source>
        <dbReference type="SAM" id="Phobius"/>
    </source>
</evidence>
<dbReference type="Pfam" id="PF00512">
    <property type="entry name" value="HisKA"/>
    <property type="match status" value="1"/>
</dbReference>
<dbReference type="GO" id="GO:0005886">
    <property type="term" value="C:plasma membrane"/>
    <property type="evidence" value="ECO:0007669"/>
    <property type="project" value="TreeGrafter"/>
</dbReference>
<dbReference type="InterPro" id="IPR004358">
    <property type="entry name" value="Sig_transdc_His_kin-like_C"/>
</dbReference>
<keyword evidence="4" id="KW-0597">Phosphoprotein</keyword>
<dbReference type="SMART" id="SM00388">
    <property type="entry name" value="HisKA"/>
    <property type="match status" value="1"/>
</dbReference>
<keyword evidence="6 11" id="KW-0418">Kinase</keyword>
<dbReference type="CDD" id="cd00075">
    <property type="entry name" value="HATPase"/>
    <property type="match status" value="1"/>
</dbReference>
<accession>A0A2U1DBH6</accession>
<dbReference type="AlphaFoldDB" id="A0A2U1DBH6"/>
<dbReference type="InterPro" id="IPR036890">
    <property type="entry name" value="HATPase_C_sf"/>
</dbReference>
<evidence type="ECO:0000256" key="4">
    <source>
        <dbReference type="ARBA" id="ARBA00022553"/>
    </source>
</evidence>
<dbReference type="PRINTS" id="PR00344">
    <property type="entry name" value="BCTRLSENSOR"/>
</dbReference>
<keyword evidence="8 9" id="KW-0472">Membrane</keyword>
<proteinExistence type="predicted"/>
<comment type="caution">
    <text evidence="11">The sequence shown here is derived from an EMBL/GenBank/DDBJ whole genome shotgun (WGS) entry which is preliminary data.</text>
</comment>
<dbReference type="Pfam" id="PF02518">
    <property type="entry name" value="HATPase_c"/>
    <property type="match status" value="1"/>
</dbReference>
<dbReference type="SUPFAM" id="SSF47384">
    <property type="entry name" value="Homodimeric domain of signal transducing histidine kinase"/>
    <property type="match status" value="1"/>
</dbReference>
<dbReference type="CDD" id="cd00082">
    <property type="entry name" value="HisKA"/>
    <property type="match status" value="1"/>
</dbReference>
<evidence type="ECO:0000256" key="6">
    <source>
        <dbReference type="ARBA" id="ARBA00022777"/>
    </source>
</evidence>
<dbReference type="InterPro" id="IPR036097">
    <property type="entry name" value="HisK_dim/P_sf"/>
</dbReference>
<dbReference type="InterPro" id="IPR003661">
    <property type="entry name" value="HisK_dim/P_dom"/>
</dbReference>
<evidence type="ECO:0000313" key="11">
    <source>
        <dbReference type="EMBL" id="PVY85018.1"/>
    </source>
</evidence>
<evidence type="ECO:0000256" key="1">
    <source>
        <dbReference type="ARBA" id="ARBA00000085"/>
    </source>
</evidence>
<dbReference type="PANTHER" id="PTHR45453">
    <property type="entry name" value="PHOSPHATE REGULON SENSOR PROTEIN PHOR"/>
    <property type="match status" value="1"/>
</dbReference>
<feature type="domain" description="Histidine kinase" evidence="10">
    <location>
        <begin position="227"/>
        <end position="442"/>
    </location>
</feature>
<keyword evidence="5" id="KW-0808">Transferase</keyword>
<evidence type="ECO:0000259" key="10">
    <source>
        <dbReference type="PROSITE" id="PS50109"/>
    </source>
</evidence>
<name>A0A2U1DBH6_9LACO</name>
<dbReference type="SMART" id="SM00387">
    <property type="entry name" value="HATPase_c"/>
    <property type="match status" value="1"/>
</dbReference>
<comment type="catalytic activity">
    <reaction evidence="1">
        <text>ATP + protein L-histidine = ADP + protein N-phospho-L-histidine.</text>
        <dbReference type="EC" id="2.7.13.3"/>
    </reaction>
</comment>
<dbReference type="GO" id="GO:0000155">
    <property type="term" value="F:phosphorelay sensor kinase activity"/>
    <property type="evidence" value="ECO:0007669"/>
    <property type="project" value="InterPro"/>
</dbReference>
<gene>
    <name evidence="11" type="ORF">C7384_10337</name>
</gene>
<reference evidence="11 12" key="1">
    <citation type="submission" date="2018-04" db="EMBL/GenBank/DDBJ databases">
        <title>Genomic Encyclopedia of Type Strains, Phase IV (KMG-IV): sequencing the most valuable type-strain genomes for metagenomic binning, comparative biology and taxonomic classification.</title>
        <authorList>
            <person name="Goeker M."/>
        </authorList>
    </citation>
    <scope>NUCLEOTIDE SEQUENCE [LARGE SCALE GENOMIC DNA]</scope>
    <source>
        <strain evidence="11 12">DSM 28795</strain>
    </source>
</reference>
<dbReference type="Proteomes" id="UP000245433">
    <property type="component" value="Unassembled WGS sequence"/>
</dbReference>
<dbReference type="FunFam" id="1.10.287.130:FF:000001">
    <property type="entry name" value="Two-component sensor histidine kinase"/>
    <property type="match status" value="1"/>
</dbReference>
<protein>
    <recommendedName>
        <fullName evidence="3">histidine kinase</fullName>
        <ecNumber evidence="3">2.7.13.3</ecNumber>
    </recommendedName>
</protein>
<comment type="subcellular location">
    <subcellularLocation>
        <location evidence="2">Membrane</location>
    </subcellularLocation>
</comment>
<keyword evidence="7" id="KW-0902">Two-component regulatory system</keyword>
<dbReference type="Gene3D" id="1.10.287.130">
    <property type="match status" value="1"/>
</dbReference>
<dbReference type="FunFam" id="3.30.565.10:FF:000006">
    <property type="entry name" value="Sensor histidine kinase WalK"/>
    <property type="match status" value="1"/>
</dbReference>
<dbReference type="EMBL" id="QEKT01000003">
    <property type="protein sequence ID" value="PVY85018.1"/>
    <property type="molecule type" value="Genomic_DNA"/>
</dbReference>
<dbReference type="SUPFAM" id="SSF55874">
    <property type="entry name" value="ATPase domain of HSP90 chaperone/DNA topoisomerase II/histidine kinase"/>
    <property type="match status" value="1"/>
</dbReference>
<dbReference type="InterPro" id="IPR005467">
    <property type="entry name" value="His_kinase_dom"/>
</dbReference>
<dbReference type="PROSITE" id="PS50109">
    <property type="entry name" value="HIS_KIN"/>
    <property type="match status" value="1"/>
</dbReference>
<feature type="transmembrane region" description="Helical" evidence="9">
    <location>
        <begin position="187"/>
        <end position="206"/>
    </location>
</feature>
<organism evidence="11 12">
    <name type="scientific">Convivina intestini</name>
    <dbReference type="NCBI Taxonomy" id="1505726"/>
    <lineage>
        <taxon>Bacteria</taxon>
        <taxon>Bacillati</taxon>
        <taxon>Bacillota</taxon>
        <taxon>Bacilli</taxon>
        <taxon>Lactobacillales</taxon>
        <taxon>Lactobacillaceae</taxon>
        <taxon>Convivina</taxon>
    </lineage>
</organism>
<dbReference type="GO" id="GO:0016036">
    <property type="term" value="P:cellular response to phosphate starvation"/>
    <property type="evidence" value="ECO:0007669"/>
    <property type="project" value="TreeGrafter"/>
</dbReference>
<evidence type="ECO:0000256" key="3">
    <source>
        <dbReference type="ARBA" id="ARBA00012438"/>
    </source>
</evidence>
<dbReference type="InterPro" id="IPR050351">
    <property type="entry name" value="BphY/WalK/GraS-like"/>
</dbReference>
<dbReference type="InterPro" id="IPR003594">
    <property type="entry name" value="HATPase_dom"/>
</dbReference>
<dbReference type="PANTHER" id="PTHR45453:SF1">
    <property type="entry name" value="PHOSPHATE REGULON SENSOR PROTEIN PHOR"/>
    <property type="match status" value="1"/>
</dbReference>
<evidence type="ECO:0000256" key="8">
    <source>
        <dbReference type="ARBA" id="ARBA00023136"/>
    </source>
</evidence>
<evidence type="ECO:0000256" key="5">
    <source>
        <dbReference type="ARBA" id="ARBA00022679"/>
    </source>
</evidence>
<dbReference type="EC" id="2.7.13.3" evidence="3"/>